<comment type="similarity">
    <text evidence="1">Belongs to the MoaB/Mog family.</text>
</comment>
<keyword evidence="2" id="KW-0501">Molybdenum cofactor biosynthesis</keyword>
<feature type="domain" description="MoaB/Mog" evidence="3">
    <location>
        <begin position="11"/>
        <end position="156"/>
    </location>
</feature>
<dbReference type="HOGENOM" id="CLU_077358_2_2_2"/>
<evidence type="ECO:0000313" key="5">
    <source>
        <dbReference type="Proteomes" id="UP000007722"/>
    </source>
</evidence>
<dbReference type="InterPro" id="IPR036425">
    <property type="entry name" value="MoaB/Mog-like_dom_sf"/>
</dbReference>
<evidence type="ECO:0000313" key="4">
    <source>
        <dbReference type="EMBL" id="ADI37273.1"/>
    </source>
</evidence>
<dbReference type="AlphaFoldDB" id="D7DQZ6"/>
<dbReference type="Pfam" id="PF00994">
    <property type="entry name" value="MoCF_biosynth"/>
    <property type="match status" value="1"/>
</dbReference>
<dbReference type="STRING" id="456320.Mvol_1618"/>
<dbReference type="OrthoDB" id="205337at2157"/>
<dbReference type="NCBIfam" id="TIGR00177">
    <property type="entry name" value="molyb_syn"/>
    <property type="match status" value="1"/>
</dbReference>
<proteinExistence type="inferred from homology"/>
<dbReference type="InterPro" id="IPR012245">
    <property type="entry name" value="MoaB"/>
</dbReference>
<gene>
    <name evidence="4" type="ordered locus">Mvol_1618</name>
</gene>
<dbReference type="FunCoup" id="D7DQZ6">
    <property type="interactions" value="101"/>
</dbReference>
<accession>D7DQZ6</accession>
<dbReference type="PROSITE" id="PS01078">
    <property type="entry name" value="MOCF_BIOSYNTHESIS_1"/>
    <property type="match status" value="1"/>
</dbReference>
<evidence type="ECO:0000256" key="1">
    <source>
        <dbReference type="ARBA" id="ARBA00006112"/>
    </source>
</evidence>
<name>D7DQZ6_METV3</name>
<dbReference type="GO" id="GO:0005829">
    <property type="term" value="C:cytosol"/>
    <property type="evidence" value="ECO:0007669"/>
    <property type="project" value="TreeGrafter"/>
</dbReference>
<evidence type="ECO:0000256" key="2">
    <source>
        <dbReference type="ARBA" id="ARBA00023150"/>
    </source>
</evidence>
<dbReference type="CDD" id="cd00886">
    <property type="entry name" value="MogA_MoaB"/>
    <property type="match status" value="1"/>
</dbReference>
<dbReference type="InterPro" id="IPR008284">
    <property type="entry name" value="MoCF_biosynth_CS"/>
</dbReference>
<dbReference type="PANTHER" id="PTHR43232">
    <property type="entry name" value="MOLYBDENUM COFACTOR BIOSYNTHESIS PROTEIN B"/>
    <property type="match status" value="1"/>
</dbReference>
<dbReference type="KEGG" id="mvo:Mvol_1618"/>
<dbReference type="PIRSF" id="PIRSF006443">
    <property type="entry name" value="MoaB"/>
    <property type="match status" value="1"/>
</dbReference>
<protein>
    <submittedName>
        <fullName evidence="4">Molybdenum cofactor synthesis domain protein</fullName>
    </submittedName>
</protein>
<dbReference type="PANTHER" id="PTHR43232:SF2">
    <property type="entry name" value="MOLYBDENUM COFACTOR BIOSYNTHESIS PROTEIN B"/>
    <property type="match status" value="1"/>
</dbReference>
<reference evidence="4 5" key="1">
    <citation type="submission" date="2010-05" db="EMBL/GenBank/DDBJ databases">
        <title>Complete sequence of Methanococcus voltae A3.</title>
        <authorList>
            <consortium name="US DOE Joint Genome Institute"/>
            <person name="Lucas S."/>
            <person name="Copeland A."/>
            <person name="Lapidus A."/>
            <person name="Cheng J.-F."/>
            <person name="Bruce D."/>
            <person name="Goodwin L."/>
            <person name="Pitluck S."/>
            <person name="Lowry S."/>
            <person name="Clum A."/>
            <person name="Land M."/>
            <person name="Hauser L."/>
            <person name="Kyrpides N."/>
            <person name="Mikhailova N."/>
            <person name="Whitman W.B."/>
            <person name="Woyke T."/>
        </authorList>
    </citation>
    <scope>NUCLEOTIDE SEQUENCE [LARGE SCALE GENOMIC DNA]</scope>
    <source>
        <strain evidence="5">ATCC BAA-1334 / A3</strain>
    </source>
</reference>
<sequence length="161" mass="17982">MHTKVQNIRYAVVSISDSRYMEKLRGLTVEDGSGMLLRDELNAEIYELIPDSPEMIKGLIKHIVEYSDVECIVLTGGTGLSNRDNTSEVVNELYDKKLEGFSIVFHKLSYDEVQFSTILSRASAGIYNKKLIYSLPGSVNACKTGLKIIKKESGHILGHIE</sequence>
<evidence type="ECO:0000259" key="3">
    <source>
        <dbReference type="SMART" id="SM00852"/>
    </source>
</evidence>
<dbReference type="Proteomes" id="UP000007722">
    <property type="component" value="Chromosome"/>
</dbReference>
<dbReference type="SUPFAM" id="SSF53218">
    <property type="entry name" value="Molybdenum cofactor biosynthesis proteins"/>
    <property type="match status" value="1"/>
</dbReference>
<dbReference type="Gene3D" id="3.40.980.10">
    <property type="entry name" value="MoaB/Mog-like domain"/>
    <property type="match status" value="1"/>
</dbReference>
<dbReference type="InParanoid" id="D7DQZ6"/>
<dbReference type="eggNOG" id="arCOG00214">
    <property type="taxonomic scope" value="Archaea"/>
</dbReference>
<dbReference type="GO" id="GO:0006777">
    <property type="term" value="P:Mo-molybdopterin cofactor biosynthetic process"/>
    <property type="evidence" value="ECO:0007669"/>
    <property type="project" value="UniProtKB-KW"/>
</dbReference>
<dbReference type="InterPro" id="IPR001453">
    <property type="entry name" value="MoaB/Mog_dom"/>
</dbReference>
<dbReference type="SMART" id="SM00852">
    <property type="entry name" value="MoCF_biosynth"/>
    <property type="match status" value="1"/>
</dbReference>
<keyword evidence="5" id="KW-1185">Reference proteome</keyword>
<dbReference type="EMBL" id="CP002057">
    <property type="protein sequence ID" value="ADI37273.1"/>
    <property type="molecule type" value="Genomic_DNA"/>
</dbReference>
<organism evidence="4 5">
    <name type="scientific">Methanococcus voltae (strain ATCC BAA-1334 / A3)</name>
    <dbReference type="NCBI Taxonomy" id="456320"/>
    <lineage>
        <taxon>Archaea</taxon>
        <taxon>Methanobacteriati</taxon>
        <taxon>Methanobacteriota</taxon>
        <taxon>Methanomada group</taxon>
        <taxon>Methanococci</taxon>
        <taxon>Methanococcales</taxon>
        <taxon>Methanococcaceae</taxon>
        <taxon>Methanococcus</taxon>
    </lineage>
</organism>